<evidence type="ECO:0000256" key="4">
    <source>
        <dbReference type="ARBA" id="ARBA00022679"/>
    </source>
</evidence>
<protein>
    <recommendedName>
        <fullName evidence="3">cysteine desulfurase</fullName>
        <ecNumber evidence="3">2.8.1.7</ecNumber>
    </recommendedName>
</protein>
<dbReference type="Gene3D" id="3.40.640.10">
    <property type="entry name" value="Type I PLP-dependent aspartate aminotransferase-like (Major domain)"/>
    <property type="match status" value="1"/>
</dbReference>
<keyword evidence="4" id="KW-0808">Transferase</keyword>
<evidence type="ECO:0000256" key="5">
    <source>
        <dbReference type="ARBA" id="ARBA00022714"/>
    </source>
</evidence>
<reference evidence="14" key="1">
    <citation type="submission" date="2015-07" db="EMBL/GenBank/DDBJ databases">
        <title>Draft Genome Sequences of Anaerolinea thermolimosa IMO-1, Bellilinea caldifistulae GOMI-1, Leptolinea tardivitalis YMTK-2, Levilinea saccharolytica KIBI-1,Longilinea arvoryzae KOME-1, Previously Described as Members of the Anaerolineaceae (Chloroflexi).</title>
        <authorList>
            <person name="Sekiguchi Y."/>
            <person name="Ohashi A."/>
            <person name="Matsuura N."/>
            <person name="Tourlousse M.D."/>
        </authorList>
    </citation>
    <scope>NUCLEOTIDE SEQUENCE [LARGE SCALE GENOMIC DNA]</scope>
    <source>
        <strain evidence="14">IMO-1</strain>
    </source>
</reference>
<comment type="cofactor">
    <cofactor evidence="1 11">
        <name>pyridoxal 5'-phosphate</name>
        <dbReference type="ChEBI" id="CHEBI:597326"/>
    </cofactor>
</comment>
<name>A0A7U9KQJ2_9CHLR</name>
<sequence length="381" mass="40937">MNQPIYLDYNATTPCDPRVVQAMSPYFTEIYGNPANGLHVLGRKAAQAVETAREQVAELINALPGEIFFTSGATESNHLAILGSAEYAPASRRKIITCAIEHKAVLAPCKRLAERGFEVVILPVNEDGVVCLSALEKALDERTFLVSIQSANNEIGTIQPISEIVSMAHSQGALVHTDAAQAVGKIAVNVNAWGIDLLSLSAHKMYGPKGVGALYVRRGPRKIPIRPLLEGGGQESGLRAGTSNVPGIVGLGKACEISYSEISTESIRIKSLRDELEENLLENIPHLRINARFASRLPNTSSLTFEEDADVLLLRLPQLMMSTGSACNTGALEPSHVLQAIGLTRKQASSSIRISLGRMTTAENIQIAIKQISSAISKLNR</sequence>
<feature type="domain" description="Aminotransferase class V" evidence="12">
    <location>
        <begin position="5"/>
        <end position="366"/>
    </location>
</feature>
<dbReference type="GO" id="GO:0031071">
    <property type="term" value="F:cysteine desulfurase activity"/>
    <property type="evidence" value="ECO:0007669"/>
    <property type="project" value="UniProtKB-EC"/>
</dbReference>
<keyword evidence="9" id="KW-0411">Iron-sulfur</keyword>
<dbReference type="InterPro" id="IPR020578">
    <property type="entry name" value="Aminotrans_V_PyrdxlP_BS"/>
</dbReference>
<evidence type="ECO:0000256" key="8">
    <source>
        <dbReference type="ARBA" id="ARBA00023004"/>
    </source>
</evidence>
<evidence type="ECO:0000256" key="3">
    <source>
        <dbReference type="ARBA" id="ARBA00012239"/>
    </source>
</evidence>
<evidence type="ECO:0000256" key="9">
    <source>
        <dbReference type="ARBA" id="ARBA00023014"/>
    </source>
</evidence>
<dbReference type="GO" id="GO:0046872">
    <property type="term" value="F:metal ion binding"/>
    <property type="evidence" value="ECO:0007669"/>
    <property type="project" value="UniProtKB-KW"/>
</dbReference>
<keyword evidence="6" id="KW-0479">Metal-binding</keyword>
<keyword evidence="5" id="KW-0001">2Fe-2S</keyword>
<evidence type="ECO:0000256" key="1">
    <source>
        <dbReference type="ARBA" id="ARBA00001933"/>
    </source>
</evidence>
<dbReference type="PROSITE" id="PS00595">
    <property type="entry name" value="AA_TRANSFER_CLASS_5"/>
    <property type="match status" value="1"/>
</dbReference>
<evidence type="ECO:0000256" key="2">
    <source>
        <dbReference type="ARBA" id="ARBA00006490"/>
    </source>
</evidence>
<dbReference type="GO" id="GO:0051537">
    <property type="term" value="F:2 iron, 2 sulfur cluster binding"/>
    <property type="evidence" value="ECO:0007669"/>
    <property type="project" value="UniProtKB-KW"/>
</dbReference>
<dbReference type="PANTHER" id="PTHR11601">
    <property type="entry name" value="CYSTEINE DESULFURYLASE FAMILY MEMBER"/>
    <property type="match status" value="1"/>
</dbReference>
<dbReference type="OrthoDB" id="9808002at2"/>
<dbReference type="InterPro" id="IPR015421">
    <property type="entry name" value="PyrdxlP-dep_Trfase_major"/>
</dbReference>
<dbReference type="Pfam" id="PF00266">
    <property type="entry name" value="Aminotran_5"/>
    <property type="match status" value="1"/>
</dbReference>
<dbReference type="EC" id="2.8.1.7" evidence="3"/>
<dbReference type="InterPro" id="IPR015424">
    <property type="entry name" value="PyrdxlP-dep_Trfase"/>
</dbReference>
<dbReference type="InterPro" id="IPR015422">
    <property type="entry name" value="PyrdxlP-dep_Trfase_small"/>
</dbReference>
<accession>A0A7U9KQJ2</accession>
<dbReference type="EMBL" id="DF967967">
    <property type="protein sequence ID" value="GAP08701.1"/>
    <property type="molecule type" value="Genomic_DNA"/>
</dbReference>
<gene>
    <name evidence="13" type="ORF">ATHL_03608</name>
</gene>
<dbReference type="Gene3D" id="3.90.1150.10">
    <property type="entry name" value="Aspartate Aminotransferase, domain 1"/>
    <property type="match status" value="1"/>
</dbReference>
<dbReference type="FunFam" id="3.40.640.10:FF:000003">
    <property type="entry name" value="Cysteine desulfurase IscS"/>
    <property type="match status" value="1"/>
</dbReference>
<dbReference type="InterPro" id="IPR016454">
    <property type="entry name" value="Cysteine_dSase"/>
</dbReference>
<evidence type="ECO:0000256" key="7">
    <source>
        <dbReference type="ARBA" id="ARBA00022898"/>
    </source>
</evidence>
<keyword evidence="7" id="KW-0663">Pyridoxal phosphate</keyword>
<dbReference type="InterPro" id="IPR000192">
    <property type="entry name" value="Aminotrans_V_dom"/>
</dbReference>
<evidence type="ECO:0000256" key="11">
    <source>
        <dbReference type="RuleBase" id="RU004504"/>
    </source>
</evidence>
<dbReference type="Proteomes" id="UP000253922">
    <property type="component" value="Unassembled WGS sequence"/>
</dbReference>
<comment type="similarity">
    <text evidence="2">Belongs to the class-V pyridoxal-phosphate-dependent aminotransferase family. NifS/IscS subfamily.</text>
</comment>
<evidence type="ECO:0000259" key="12">
    <source>
        <dbReference type="Pfam" id="PF00266"/>
    </source>
</evidence>
<evidence type="ECO:0000256" key="6">
    <source>
        <dbReference type="ARBA" id="ARBA00022723"/>
    </source>
</evidence>
<dbReference type="AlphaFoldDB" id="A0A7U9KQJ2"/>
<dbReference type="SUPFAM" id="SSF53383">
    <property type="entry name" value="PLP-dependent transferases"/>
    <property type="match status" value="1"/>
</dbReference>
<evidence type="ECO:0000313" key="13">
    <source>
        <dbReference type="EMBL" id="GAP08701.1"/>
    </source>
</evidence>
<comment type="catalytic activity">
    <reaction evidence="10">
        <text>(sulfur carrier)-H + L-cysteine = (sulfur carrier)-SH + L-alanine</text>
        <dbReference type="Rhea" id="RHEA:43892"/>
        <dbReference type="Rhea" id="RHEA-COMP:14737"/>
        <dbReference type="Rhea" id="RHEA-COMP:14739"/>
        <dbReference type="ChEBI" id="CHEBI:29917"/>
        <dbReference type="ChEBI" id="CHEBI:35235"/>
        <dbReference type="ChEBI" id="CHEBI:57972"/>
        <dbReference type="ChEBI" id="CHEBI:64428"/>
        <dbReference type="EC" id="2.8.1.7"/>
    </reaction>
</comment>
<dbReference type="RefSeq" id="WP_062196496.1">
    <property type="nucleotide sequence ID" value="NZ_DF967967.1"/>
</dbReference>
<proteinExistence type="inferred from homology"/>
<evidence type="ECO:0000313" key="14">
    <source>
        <dbReference type="Proteomes" id="UP000253922"/>
    </source>
</evidence>
<organism evidence="13 14">
    <name type="scientific">Anaerolinea thermolimosa</name>
    <dbReference type="NCBI Taxonomy" id="229919"/>
    <lineage>
        <taxon>Bacteria</taxon>
        <taxon>Bacillati</taxon>
        <taxon>Chloroflexota</taxon>
        <taxon>Anaerolineae</taxon>
        <taxon>Anaerolineales</taxon>
        <taxon>Anaerolineaceae</taxon>
        <taxon>Anaerolinea</taxon>
    </lineage>
</organism>
<dbReference type="PIRSF" id="PIRSF005572">
    <property type="entry name" value="NifS"/>
    <property type="match status" value="1"/>
</dbReference>
<keyword evidence="14" id="KW-1185">Reference proteome</keyword>
<dbReference type="PANTHER" id="PTHR11601:SF34">
    <property type="entry name" value="CYSTEINE DESULFURASE"/>
    <property type="match status" value="1"/>
</dbReference>
<evidence type="ECO:0000256" key="10">
    <source>
        <dbReference type="ARBA" id="ARBA00050776"/>
    </source>
</evidence>
<dbReference type="Gene3D" id="1.10.260.50">
    <property type="match status" value="1"/>
</dbReference>
<keyword evidence="8" id="KW-0408">Iron</keyword>